<dbReference type="EMBL" id="CP017141">
    <property type="protein sequence ID" value="AOM78711.1"/>
    <property type="molecule type" value="Genomic_DNA"/>
</dbReference>
<comment type="catalytic activity">
    <reaction evidence="6">
        <text>hydrogencarbonate + H(+) = CO2 + H2O</text>
        <dbReference type="Rhea" id="RHEA:10748"/>
        <dbReference type="ChEBI" id="CHEBI:15377"/>
        <dbReference type="ChEBI" id="CHEBI:15378"/>
        <dbReference type="ChEBI" id="CHEBI:16526"/>
        <dbReference type="ChEBI" id="CHEBI:17544"/>
        <dbReference type="EC" id="4.2.1.1"/>
    </reaction>
</comment>
<dbReference type="InterPro" id="IPR036874">
    <property type="entry name" value="Carbonic_anhydrase_sf"/>
</dbReference>
<feature type="binding site" evidence="7">
    <location>
        <position position="65"/>
    </location>
    <ligand>
        <name>Zn(2+)</name>
        <dbReference type="ChEBI" id="CHEBI:29105"/>
    </ligand>
</feature>
<evidence type="ECO:0000256" key="7">
    <source>
        <dbReference type="PIRSR" id="PIRSR601765-1"/>
    </source>
</evidence>
<keyword evidence="9" id="KW-1185">Reference proteome</keyword>
<dbReference type="AlphaFoldDB" id="A0A1D7QJ68"/>
<comment type="similarity">
    <text evidence="1">Belongs to the beta-class carbonic anhydrase family.</text>
</comment>
<reference evidence="8 9" key="1">
    <citation type="submission" date="2016-08" db="EMBL/GenBank/DDBJ databases">
        <authorList>
            <person name="Seilhamer J.J."/>
        </authorList>
    </citation>
    <scope>NUCLEOTIDE SEQUENCE [LARGE SCALE GENOMIC DNA]</scope>
    <source>
        <strain evidence="8 9">DX4</strain>
    </source>
</reference>
<dbReference type="PANTHER" id="PTHR11002">
    <property type="entry name" value="CARBONIC ANHYDRASE"/>
    <property type="match status" value="1"/>
</dbReference>
<evidence type="ECO:0000256" key="1">
    <source>
        <dbReference type="ARBA" id="ARBA00006217"/>
    </source>
</evidence>
<dbReference type="Gene3D" id="3.40.1050.10">
    <property type="entry name" value="Carbonic anhydrase"/>
    <property type="match status" value="1"/>
</dbReference>
<accession>A0A1D7QJ68</accession>
<dbReference type="KEGG" id="psty:BFS30_16935"/>
<dbReference type="GO" id="GO:0008270">
    <property type="term" value="F:zinc ion binding"/>
    <property type="evidence" value="ECO:0007669"/>
    <property type="project" value="InterPro"/>
</dbReference>
<evidence type="ECO:0000256" key="2">
    <source>
        <dbReference type="ARBA" id="ARBA00012925"/>
    </source>
</evidence>
<dbReference type="SUPFAM" id="SSF53056">
    <property type="entry name" value="beta-carbonic anhydrase, cab"/>
    <property type="match status" value="1"/>
</dbReference>
<evidence type="ECO:0000256" key="3">
    <source>
        <dbReference type="ARBA" id="ARBA00022723"/>
    </source>
</evidence>
<dbReference type="GO" id="GO:0004089">
    <property type="term" value="F:carbonate dehydratase activity"/>
    <property type="evidence" value="ECO:0007669"/>
    <property type="project" value="UniProtKB-EC"/>
</dbReference>
<proteinExistence type="inferred from homology"/>
<comment type="cofactor">
    <cofactor evidence="7">
        <name>Zn(2+)</name>
        <dbReference type="ChEBI" id="CHEBI:29105"/>
    </cofactor>
    <text evidence="7">Binds 1 zinc ion per subunit.</text>
</comment>
<keyword evidence="3 7" id="KW-0479">Metal-binding</keyword>
<feature type="binding site" evidence="7">
    <location>
        <position position="118"/>
    </location>
    <ligand>
        <name>Zn(2+)</name>
        <dbReference type="ChEBI" id="CHEBI:29105"/>
    </ligand>
</feature>
<evidence type="ECO:0000256" key="4">
    <source>
        <dbReference type="ARBA" id="ARBA00022833"/>
    </source>
</evidence>
<dbReference type="PANTHER" id="PTHR11002:SF76">
    <property type="entry name" value="CARBONIC ANHYDRASE"/>
    <property type="match status" value="1"/>
</dbReference>
<dbReference type="SMART" id="SM00947">
    <property type="entry name" value="Pro_CA"/>
    <property type="match status" value="1"/>
</dbReference>
<feature type="binding site" evidence="7">
    <location>
        <position position="121"/>
    </location>
    <ligand>
        <name>Zn(2+)</name>
        <dbReference type="ChEBI" id="CHEBI:29105"/>
    </ligand>
</feature>
<evidence type="ECO:0000313" key="9">
    <source>
        <dbReference type="Proteomes" id="UP000094313"/>
    </source>
</evidence>
<dbReference type="Pfam" id="PF00484">
    <property type="entry name" value="Pro_CA"/>
    <property type="match status" value="1"/>
</dbReference>
<dbReference type="RefSeq" id="WP_069380375.1">
    <property type="nucleotide sequence ID" value="NZ_CP017141.1"/>
</dbReference>
<evidence type="ECO:0000313" key="8">
    <source>
        <dbReference type="EMBL" id="AOM78711.1"/>
    </source>
</evidence>
<keyword evidence="4 7" id="KW-0862">Zinc</keyword>
<protein>
    <recommendedName>
        <fullName evidence="2">carbonic anhydrase</fullName>
        <ecNumber evidence="2">4.2.1.1</ecNumber>
    </recommendedName>
</protein>
<dbReference type="CDD" id="cd03378">
    <property type="entry name" value="beta_CA_cladeC"/>
    <property type="match status" value="1"/>
</dbReference>
<organism evidence="8 9">
    <name type="scientific">Pedobacter steynii</name>
    <dbReference type="NCBI Taxonomy" id="430522"/>
    <lineage>
        <taxon>Bacteria</taxon>
        <taxon>Pseudomonadati</taxon>
        <taxon>Bacteroidota</taxon>
        <taxon>Sphingobacteriia</taxon>
        <taxon>Sphingobacteriales</taxon>
        <taxon>Sphingobacteriaceae</taxon>
        <taxon>Pedobacter</taxon>
    </lineage>
</organism>
<feature type="binding site" evidence="7">
    <location>
        <position position="67"/>
    </location>
    <ligand>
        <name>Zn(2+)</name>
        <dbReference type="ChEBI" id="CHEBI:29105"/>
    </ligand>
</feature>
<name>A0A1D7QJ68_9SPHI</name>
<evidence type="ECO:0000256" key="5">
    <source>
        <dbReference type="ARBA" id="ARBA00023239"/>
    </source>
</evidence>
<dbReference type="EC" id="4.2.1.1" evidence="2"/>
<dbReference type="InterPro" id="IPR001765">
    <property type="entry name" value="Carbonic_anhydrase"/>
</dbReference>
<gene>
    <name evidence="8" type="ORF">BFS30_16935</name>
</gene>
<sequence length="214" mass="23587">MLTEHLHLIDQNPQQLLGMTPDLALQLLQDGHERFQKGYCTPRDLLQRVQETKDEPRPFAAVLSCMDSRVAAELIFDQSIGDIFNIRVAGNVVSPHILGSLEYTILAAGAKLIVVMGHTGCGAVKSACNNVMIENLSGLLREVKISIPQELTEYTDRTGENASFVNKVAVLNVYRSMQQILEQSSAIRQLADSGEIKIVPAMYDLSTGIVTFYP</sequence>
<evidence type="ECO:0000256" key="6">
    <source>
        <dbReference type="ARBA" id="ARBA00048348"/>
    </source>
</evidence>
<dbReference type="Proteomes" id="UP000094313">
    <property type="component" value="Chromosome"/>
</dbReference>
<keyword evidence="5" id="KW-0456">Lyase</keyword>